<dbReference type="EMBL" id="JBAWSX010000005">
    <property type="protein sequence ID" value="MEI4801799.1"/>
    <property type="molecule type" value="Genomic_DNA"/>
</dbReference>
<evidence type="ECO:0000313" key="2">
    <source>
        <dbReference type="Proteomes" id="UP001372526"/>
    </source>
</evidence>
<dbReference type="InterPro" id="IPR015943">
    <property type="entry name" value="WD40/YVTN_repeat-like_dom_sf"/>
</dbReference>
<name>A0ABU8FIQ7_9BACI</name>
<accession>A0ABU8FIQ7</accession>
<dbReference type="InterPro" id="IPR051200">
    <property type="entry name" value="Host-pathogen_enzymatic-act"/>
</dbReference>
<dbReference type="InterPro" id="IPR013211">
    <property type="entry name" value="LVIVD"/>
</dbReference>
<organism evidence="1 2">
    <name type="scientific">Bacillus bruguierae</name>
    <dbReference type="NCBI Taxonomy" id="3127667"/>
    <lineage>
        <taxon>Bacteria</taxon>
        <taxon>Bacillati</taxon>
        <taxon>Bacillota</taxon>
        <taxon>Bacilli</taxon>
        <taxon>Bacillales</taxon>
        <taxon>Bacillaceae</taxon>
        <taxon>Bacillus</taxon>
    </lineage>
</organism>
<reference evidence="1 2" key="1">
    <citation type="submission" date="2024-01" db="EMBL/GenBank/DDBJ databases">
        <title>Seven novel Bacillus-like species.</title>
        <authorList>
            <person name="Liu G."/>
        </authorList>
    </citation>
    <scope>NUCLEOTIDE SEQUENCE [LARGE SCALE GENOMIC DNA]</scope>
    <source>
        <strain evidence="1 2">FJAT-51639</strain>
    </source>
</reference>
<dbReference type="Gene3D" id="2.130.10.10">
    <property type="entry name" value="YVTN repeat-like/Quinoprotein amine dehydrogenase"/>
    <property type="match status" value="2"/>
</dbReference>
<evidence type="ECO:0008006" key="3">
    <source>
        <dbReference type="Google" id="ProtNLM"/>
    </source>
</evidence>
<dbReference type="Proteomes" id="UP001372526">
    <property type="component" value="Unassembled WGS sequence"/>
</dbReference>
<evidence type="ECO:0000313" key="1">
    <source>
        <dbReference type="EMBL" id="MEI4801799.1"/>
    </source>
</evidence>
<comment type="caution">
    <text evidence="1">The sequence shown here is derived from an EMBL/GenBank/DDBJ whole genome shotgun (WGS) entry which is preliminary data.</text>
</comment>
<keyword evidence="2" id="KW-1185">Reference proteome</keyword>
<protein>
    <recommendedName>
        <fullName evidence="3">YncE family protein</fullName>
    </recommendedName>
</protein>
<dbReference type="PANTHER" id="PTHR47197">
    <property type="entry name" value="PROTEIN NIRF"/>
    <property type="match status" value="1"/>
</dbReference>
<dbReference type="InterPro" id="IPR058705">
    <property type="entry name" value="A_ENA"/>
</dbReference>
<dbReference type="SUPFAM" id="SSF63825">
    <property type="entry name" value="YWTD domain"/>
    <property type="match status" value="1"/>
</dbReference>
<gene>
    <name evidence="1" type="ORF">WAZ07_10750</name>
</gene>
<dbReference type="Pfam" id="PF08309">
    <property type="entry name" value="LVIVD"/>
    <property type="match status" value="3"/>
</dbReference>
<dbReference type="PANTHER" id="PTHR47197:SF3">
    <property type="entry name" value="DIHYDRO-HEME D1 DEHYDROGENASE"/>
    <property type="match status" value="1"/>
</dbReference>
<dbReference type="Pfam" id="PF26595">
    <property type="entry name" value="A_ENA"/>
    <property type="match status" value="1"/>
</dbReference>
<sequence length="401" mass="42480">MSFPNIPNITPTISITTAQTIPLLLSSIALEELALAHIVNAEAEKLQFVLGTLPEGKTTLSPPIVTISNLLAIDSSVQRTLRDVIKKEMLLEFKFENVLDLLATLPPVFLFVSSRDNNTVSIFDISNPSSPVLVGEFGGAGELNGPTELAITGNTLYVSNQFDNTISIYDIFVPPAPIVPPAPVHFVKKFGMGELTGLAGLAITGNTLYVANQFANTVSIYDISVPSDPIHVEGGDFGEGLNGPFGLAITGNTLYVANQFANSGSIFDISDPSFPVHVIEFSGEGELHDPTGLAINGNTLFVSNFSNSTVERYNVFTPTDPVHVDEFGAGELNGPMGLVIAPPVPVFPPNPCYIANQLANTVSIYSLPSDPIVPPIPIRVFGSGFLHAPTGLAVFTPPSPV</sequence>
<dbReference type="RefSeq" id="WP_336472438.1">
    <property type="nucleotide sequence ID" value="NZ_JBAWSX010000005.1"/>
</dbReference>
<proteinExistence type="predicted"/>